<proteinExistence type="predicted"/>
<accession>A0A0E9XG33</accession>
<reference evidence="1" key="1">
    <citation type="submission" date="2014-11" db="EMBL/GenBank/DDBJ databases">
        <authorList>
            <person name="Amaro Gonzalez C."/>
        </authorList>
    </citation>
    <scope>NUCLEOTIDE SEQUENCE</scope>
</reference>
<organism evidence="1">
    <name type="scientific">Anguilla anguilla</name>
    <name type="common">European freshwater eel</name>
    <name type="synonym">Muraena anguilla</name>
    <dbReference type="NCBI Taxonomy" id="7936"/>
    <lineage>
        <taxon>Eukaryota</taxon>
        <taxon>Metazoa</taxon>
        <taxon>Chordata</taxon>
        <taxon>Craniata</taxon>
        <taxon>Vertebrata</taxon>
        <taxon>Euteleostomi</taxon>
        <taxon>Actinopterygii</taxon>
        <taxon>Neopterygii</taxon>
        <taxon>Teleostei</taxon>
        <taxon>Anguilliformes</taxon>
        <taxon>Anguillidae</taxon>
        <taxon>Anguilla</taxon>
    </lineage>
</organism>
<dbReference type="EMBL" id="GBXM01006958">
    <property type="protein sequence ID" value="JAI01620.1"/>
    <property type="molecule type" value="Transcribed_RNA"/>
</dbReference>
<evidence type="ECO:0000313" key="1">
    <source>
        <dbReference type="EMBL" id="JAI01620.1"/>
    </source>
</evidence>
<reference evidence="1" key="2">
    <citation type="journal article" date="2015" name="Fish Shellfish Immunol.">
        <title>Early steps in the European eel (Anguilla anguilla)-Vibrio vulnificus interaction in the gills: Role of the RtxA13 toxin.</title>
        <authorList>
            <person name="Callol A."/>
            <person name="Pajuelo D."/>
            <person name="Ebbesson L."/>
            <person name="Teles M."/>
            <person name="MacKenzie S."/>
            <person name="Amaro C."/>
        </authorList>
    </citation>
    <scope>NUCLEOTIDE SEQUENCE</scope>
</reference>
<protein>
    <submittedName>
        <fullName evidence="1">Uncharacterized protein</fullName>
    </submittedName>
</protein>
<sequence>MCCCPPGWSGWPLLLSGTHNPTKTSLWHPPGCYASASSRPLGSHRR</sequence>
<name>A0A0E9XG33_ANGAN</name>
<dbReference type="AlphaFoldDB" id="A0A0E9XG33"/>